<dbReference type="EMBL" id="BAABRU010000007">
    <property type="protein sequence ID" value="GAA5528535.1"/>
    <property type="molecule type" value="Genomic_DNA"/>
</dbReference>
<sequence length="209" mass="24180">MAFFDAINQIIHCNVMYCGPAMSGKTASIRQIARYHTEQQRLIHPIQHYATEAFRFISCSVLGQQQIGDWQLHLHCLGQQGVAMEHTFTNEWISIADAVVFVVDSQHDKLQSNIIALKNVAKMQQQNQRTFRKLPFVLQYNKRDMSHIIPIETLQRFLNPLDWEYVETNAYQGSTEAIVAALNTLETRLITYLKQDVLQSLARFIRLTE</sequence>
<dbReference type="CDD" id="cd00882">
    <property type="entry name" value="Ras_like_GTPase"/>
    <property type="match status" value="1"/>
</dbReference>
<protein>
    <recommendedName>
        <fullName evidence="3">Gliding-motility protein MglA</fullName>
    </recommendedName>
</protein>
<keyword evidence="2" id="KW-1185">Reference proteome</keyword>
<organism evidence="1 2">
    <name type="scientific">Herpetosiphon gulosus</name>
    <dbReference type="NCBI Taxonomy" id="1973496"/>
    <lineage>
        <taxon>Bacteria</taxon>
        <taxon>Bacillati</taxon>
        <taxon>Chloroflexota</taxon>
        <taxon>Chloroflexia</taxon>
        <taxon>Herpetosiphonales</taxon>
        <taxon>Herpetosiphonaceae</taxon>
        <taxon>Herpetosiphon</taxon>
    </lineage>
</organism>
<name>A0ABP9X247_9CHLR</name>
<dbReference type="Proteomes" id="UP001428290">
    <property type="component" value="Unassembled WGS sequence"/>
</dbReference>
<comment type="caution">
    <text evidence="1">The sequence shown here is derived from an EMBL/GenBank/DDBJ whole genome shotgun (WGS) entry which is preliminary data.</text>
</comment>
<dbReference type="RefSeq" id="WP_345722148.1">
    <property type="nucleotide sequence ID" value="NZ_BAABRU010000007.1"/>
</dbReference>
<evidence type="ECO:0000313" key="1">
    <source>
        <dbReference type="EMBL" id="GAA5528535.1"/>
    </source>
</evidence>
<reference evidence="1 2" key="1">
    <citation type="submission" date="2024-02" db="EMBL/GenBank/DDBJ databases">
        <title>Herpetosiphon gulosus NBRC 112829.</title>
        <authorList>
            <person name="Ichikawa N."/>
            <person name="Katano-Makiyama Y."/>
            <person name="Hidaka K."/>
        </authorList>
    </citation>
    <scope>NUCLEOTIDE SEQUENCE [LARGE SCALE GENOMIC DNA]</scope>
    <source>
        <strain evidence="1 2">NBRC 112829</strain>
    </source>
</reference>
<accession>A0ABP9X247</accession>
<evidence type="ECO:0008006" key="3">
    <source>
        <dbReference type="Google" id="ProtNLM"/>
    </source>
</evidence>
<dbReference type="Gene3D" id="3.40.50.300">
    <property type="entry name" value="P-loop containing nucleotide triphosphate hydrolases"/>
    <property type="match status" value="1"/>
</dbReference>
<gene>
    <name evidence="1" type="ORF">Hgul01_02336</name>
</gene>
<dbReference type="InterPro" id="IPR027417">
    <property type="entry name" value="P-loop_NTPase"/>
</dbReference>
<proteinExistence type="predicted"/>
<evidence type="ECO:0000313" key="2">
    <source>
        <dbReference type="Proteomes" id="UP001428290"/>
    </source>
</evidence>
<dbReference type="SUPFAM" id="SSF52540">
    <property type="entry name" value="P-loop containing nucleoside triphosphate hydrolases"/>
    <property type="match status" value="1"/>
</dbReference>